<evidence type="ECO:0000313" key="1">
    <source>
        <dbReference type="EMBL" id="KAH7907865.1"/>
    </source>
</evidence>
<reference evidence="1" key="1">
    <citation type="journal article" date="2021" name="New Phytol.">
        <title>Evolutionary innovations through gain and loss of genes in the ectomycorrhizal Boletales.</title>
        <authorList>
            <person name="Wu G."/>
            <person name="Miyauchi S."/>
            <person name="Morin E."/>
            <person name="Kuo A."/>
            <person name="Drula E."/>
            <person name="Varga T."/>
            <person name="Kohler A."/>
            <person name="Feng B."/>
            <person name="Cao Y."/>
            <person name="Lipzen A."/>
            <person name="Daum C."/>
            <person name="Hundley H."/>
            <person name="Pangilinan J."/>
            <person name="Johnson J."/>
            <person name="Barry K."/>
            <person name="LaButti K."/>
            <person name="Ng V."/>
            <person name="Ahrendt S."/>
            <person name="Min B."/>
            <person name="Choi I.G."/>
            <person name="Park H."/>
            <person name="Plett J.M."/>
            <person name="Magnuson J."/>
            <person name="Spatafora J.W."/>
            <person name="Nagy L.G."/>
            <person name="Henrissat B."/>
            <person name="Grigoriev I.V."/>
            <person name="Yang Z.L."/>
            <person name="Xu J."/>
            <person name="Martin F.M."/>
        </authorList>
    </citation>
    <scope>NUCLEOTIDE SEQUENCE</scope>
    <source>
        <strain evidence="1">ATCC 28755</strain>
    </source>
</reference>
<dbReference type="Proteomes" id="UP000790377">
    <property type="component" value="Unassembled WGS sequence"/>
</dbReference>
<accession>A0ACB8A3G3</accession>
<proteinExistence type="predicted"/>
<organism evidence="1 2">
    <name type="scientific">Hygrophoropsis aurantiaca</name>
    <dbReference type="NCBI Taxonomy" id="72124"/>
    <lineage>
        <taxon>Eukaryota</taxon>
        <taxon>Fungi</taxon>
        <taxon>Dikarya</taxon>
        <taxon>Basidiomycota</taxon>
        <taxon>Agaricomycotina</taxon>
        <taxon>Agaricomycetes</taxon>
        <taxon>Agaricomycetidae</taxon>
        <taxon>Boletales</taxon>
        <taxon>Coniophorineae</taxon>
        <taxon>Hygrophoropsidaceae</taxon>
        <taxon>Hygrophoropsis</taxon>
    </lineage>
</organism>
<name>A0ACB8A3G3_9AGAM</name>
<protein>
    <submittedName>
        <fullName evidence="1">Uncharacterized protein</fullName>
    </submittedName>
</protein>
<evidence type="ECO:0000313" key="2">
    <source>
        <dbReference type="Proteomes" id="UP000790377"/>
    </source>
</evidence>
<comment type="caution">
    <text evidence="1">The sequence shown here is derived from an EMBL/GenBank/DDBJ whole genome shotgun (WGS) entry which is preliminary data.</text>
</comment>
<sequence>MADPALIQELQARQFTNYVTVAAGALVVYDQVLTFSQEASESDNRSIPQLLTIPTQVDYIWNRQWSFTTALYLISRYSGSLYMIVSAAGCIYLNWTYSGVLRNINSYLNMMMADTWLQNIFVVTMQAILVIRVYALFNRSKKVLIFLATLYALQATATLALTALLYNNRALPEYIVSVGPAIGSVTQNVSTNSSTYAPFDQDGTFLPPVFDTIVLFFALWAFVRHVLEAKTLDGGWSVNVLVKTLVADHLVYFVCFQIWMTLAIAANYATHEPNTVILVGAFNFFTALVVVVGPRMVISLRAIENKTRGEGVILGGNLSTIRFAVHEPPT</sequence>
<dbReference type="EMBL" id="MU267863">
    <property type="protein sequence ID" value="KAH7907865.1"/>
    <property type="molecule type" value="Genomic_DNA"/>
</dbReference>
<gene>
    <name evidence="1" type="ORF">BJ138DRAFT_1103951</name>
</gene>
<keyword evidence="2" id="KW-1185">Reference proteome</keyword>